<protein>
    <submittedName>
        <fullName evidence="4">Uncharacterized protein</fullName>
    </submittedName>
</protein>
<keyword evidence="1" id="KW-0472">Membrane</keyword>
<proteinExistence type="predicted"/>
<dbReference type="Proteomes" id="UP001159363">
    <property type="component" value="Chromosome 6"/>
</dbReference>
<organism evidence="4 5">
    <name type="scientific">Dryococelus australis</name>
    <dbReference type="NCBI Taxonomy" id="614101"/>
    <lineage>
        <taxon>Eukaryota</taxon>
        <taxon>Metazoa</taxon>
        <taxon>Ecdysozoa</taxon>
        <taxon>Arthropoda</taxon>
        <taxon>Hexapoda</taxon>
        <taxon>Insecta</taxon>
        <taxon>Pterygota</taxon>
        <taxon>Neoptera</taxon>
        <taxon>Polyneoptera</taxon>
        <taxon>Phasmatodea</taxon>
        <taxon>Verophasmatodea</taxon>
        <taxon>Anareolatae</taxon>
        <taxon>Phasmatidae</taxon>
        <taxon>Eurycanthinae</taxon>
        <taxon>Dryococelus</taxon>
    </lineage>
</organism>
<evidence type="ECO:0000256" key="3">
    <source>
        <dbReference type="ARBA" id="ARBA00046271"/>
    </source>
</evidence>
<keyword evidence="5" id="KW-1185">Reference proteome</keyword>
<reference evidence="4 5" key="1">
    <citation type="submission" date="2023-02" db="EMBL/GenBank/DDBJ databases">
        <title>LHISI_Scaffold_Assembly.</title>
        <authorList>
            <person name="Stuart O.P."/>
            <person name="Cleave R."/>
            <person name="Magrath M.J.L."/>
            <person name="Mikheyev A.S."/>
        </authorList>
    </citation>
    <scope>NUCLEOTIDE SEQUENCE [LARGE SCALE GENOMIC DNA]</scope>
    <source>
        <strain evidence="4">Daus_M_001</strain>
        <tissue evidence="4">Leg muscle</tissue>
    </source>
</reference>
<gene>
    <name evidence="4" type="ORF">PR048_020354</name>
</gene>
<evidence type="ECO:0000256" key="2">
    <source>
        <dbReference type="ARBA" id="ARBA00023140"/>
    </source>
</evidence>
<name>A0ABQ9H636_9NEOP</name>
<evidence type="ECO:0000256" key="1">
    <source>
        <dbReference type="ARBA" id="ARBA00023136"/>
    </source>
</evidence>
<sequence length="105" mass="11405">MNLLRDIYEILRVLEHGNHGFPTAGWYRTCPSRKMLPLSLRAATFARDHKDVLVDTVKNGCDLFIPMTALGYARLSPGTVGVLGVVSSLAAIAGLVDPEARLEPS</sequence>
<dbReference type="Pfam" id="PF05648">
    <property type="entry name" value="PEX11"/>
    <property type="match status" value="1"/>
</dbReference>
<keyword evidence="2" id="KW-0576">Peroxisome</keyword>
<comment type="subcellular location">
    <subcellularLocation>
        <location evidence="3">Peroxisome membrane</location>
    </subcellularLocation>
</comment>
<evidence type="ECO:0000313" key="4">
    <source>
        <dbReference type="EMBL" id="KAJ8879746.1"/>
    </source>
</evidence>
<dbReference type="EMBL" id="JARBHB010000007">
    <property type="protein sequence ID" value="KAJ8879746.1"/>
    <property type="molecule type" value="Genomic_DNA"/>
</dbReference>
<dbReference type="InterPro" id="IPR008733">
    <property type="entry name" value="PEX11"/>
</dbReference>
<comment type="caution">
    <text evidence="4">The sequence shown here is derived from an EMBL/GenBank/DDBJ whole genome shotgun (WGS) entry which is preliminary data.</text>
</comment>
<evidence type="ECO:0000313" key="5">
    <source>
        <dbReference type="Proteomes" id="UP001159363"/>
    </source>
</evidence>
<accession>A0ABQ9H636</accession>